<evidence type="ECO:0000313" key="2">
    <source>
        <dbReference type="Proteomes" id="UP000075455"/>
    </source>
</evidence>
<dbReference type="EMBL" id="LQYS01000114">
    <property type="protein sequence ID" value="KYD07785.1"/>
    <property type="molecule type" value="Genomic_DNA"/>
</dbReference>
<accession>A0A150L680</accession>
<sequence>MEVNEMKMKTQRKLQRTFKFKNIGGYVPWKPLPFAPYV</sequence>
<name>A0A150L680_9BACL</name>
<dbReference type="AlphaFoldDB" id="A0A150L680"/>
<organism evidence="1 2">
    <name type="scientific">Saccharococcus caldoxylosilyticus</name>
    <dbReference type="NCBI Taxonomy" id="81408"/>
    <lineage>
        <taxon>Bacteria</taxon>
        <taxon>Bacillati</taxon>
        <taxon>Bacillota</taxon>
        <taxon>Bacilli</taxon>
        <taxon>Bacillales</taxon>
        <taxon>Anoxybacillaceae</taxon>
        <taxon>Saccharococcus</taxon>
    </lineage>
</organism>
<evidence type="ECO:0000313" key="1">
    <source>
        <dbReference type="EMBL" id="KYD07785.1"/>
    </source>
</evidence>
<reference evidence="1 2" key="1">
    <citation type="submission" date="2016-01" db="EMBL/GenBank/DDBJ databases">
        <title>Draft Genome Sequences of Seven Thermophilic Sporeformers Isolated from Foods.</title>
        <authorList>
            <person name="Berendsen E.M."/>
            <person name="Wells-Bennik M.H."/>
            <person name="Krawcyk A.O."/>
            <person name="De Jong A."/>
            <person name="Holsappel S."/>
            <person name="Eijlander R.T."/>
            <person name="Kuipers O.P."/>
        </authorList>
    </citation>
    <scope>NUCLEOTIDE SEQUENCE [LARGE SCALE GENOMIC DNA]</scope>
    <source>
        <strain evidence="1 2">B4119</strain>
    </source>
</reference>
<comment type="caution">
    <text evidence="1">The sequence shown here is derived from an EMBL/GenBank/DDBJ whole genome shotgun (WGS) entry which is preliminary data.</text>
</comment>
<gene>
    <name evidence="1" type="ORF">B4119_3536</name>
</gene>
<dbReference type="STRING" id="81408.B4119_3536"/>
<dbReference type="Proteomes" id="UP000075455">
    <property type="component" value="Unassembled WGS sequence"/>
</dbReference>
<proteinExistence type="predicted"/>
<protein>
    <submittedName>
        <fullName evidence="1">Uncharacterized protein</fullName>
    </submittedName>
</protein>